<name>A0A316A8H5_9ACTN</name>
<gene>
    <name evidence="3" type="ORF">BXY45_109127</name>
</gene>
<protein>
    <submittedName>
        <fullName evidence="3">Alpha-beta hydrolase superfamily lysophospholipase</fullName>
    </submittedName>
</protein>
<evidence type="ECO:0000256" key="1">
    <source>
        <dbReference type="ARBA" id="ARBA00022801"/>
    </source>
</evidence>
<dbReference type="Proteomes" id="UP000245469">
    <property type="component" value="Unassembled WGS sequence"/>
</dbReference>
<evidence type="ECO:0000313" key="4">
    <source>
        <dbReference type="Proteomes" id="UP000245469"/>
    </source>
</evidence>
<dbReference type="InterPro" id="IPR000073">
    <property type="entry name" value="AB_hydrolase_1"/>
</dbReference>
<dbReference type="SUPFAM" id="SSF53474">
    <property type="entry name" value="alpha/beta-Hydrolases"/>
    <property type="match status" value="1"/>
</dbReference>
<reference evidence="3 4" key="1">
    <citation type="submission" date="2018-03" db="EMBL/GenBank/DDBJ databases">
        <title>Genomic Encyclopedia of Archaeal and Bacterial Type Strains, Phase II (KMG-II): from individual species to whole genera.</title>
        <authorList>
            <person name="Goeker M."/>
        </authorList>
    </citation>
    <scope>NUCLEOTIDE SEQUENCE [LARGE SCALE GENOMIC DNA]</scope>
    <source>
        <strain evidence="3 4">DSM 44889</strain>
    </source>
</reference>
<sequence>MPDTVRDAARDAAQLTPRVVITEDRRRIATYDLGASDAPADAPVVLAVHGFASSFEANFVRTGWTRDLQRAGVRVIGVDQRGHGASEKPHTRDAYSLEHLVEDLRVVLDTYGVHQVFYVGYSLGARVGWRAALDMPDRIHRAVLGGIPDGAPLTRFRTDEARHALATGETPSDRVTAGYLTMASAVPGNDINALVALVEGLRRGGPDDDPDPHDPPQMPVLFCTGSEDGIIGGSRRLAEATPGGRFYEIPGRHHFNAPVSRQFRETAIDFVLGR</sequence>
<dbReference type="OrthoDB" id="9804723at2"/>
<organism evidence="3 4">
    <name type="scientific">Quadrisphaera granulorum</name>
    <dbReference type="NCBI Taxonomy" id="317664"/>
    <lineage>
        <taxon>Bacteria</taxon>
        <taxon>Bacillati</taxon>
        <taxon>Actinomycetota</taxon>
        <taxon>Actinomycetes</taxon>
        <taxon>Kineosporiales</taxon>
        <taxon>Kineosporiaceae</taxon>
        <taxon>Quadrisphaera</taxon>
    </lineage>
</organism>
<dbReference type="Pfam" id="PF00561">
    <property type="entry name" value="Abhydrolase_1"/>
    <property type="match status" value="1"/>
</dbReference>
<evidence type="ECO:0000313" key="3">
    <source>
        <dbReference type="EMBL" id="PWJ54045.1"/>
    </source>
</evidence>
<dbReference type="GO" id="GO:0016020">
    <property type="term" value="C:membrane"/>
    <property type="evidence" value="ECO:0007669"/>
    <property type="project" value="TreeGrafter"/>
</dbReference>
<dbReference type="EMBL" id="QGDQ01000009">
    <property type="protein sequence ID" value="PWJ54045.1"/>
    <property type="molecule type" value="Genomic_DNA"/>
</dbReference>
<dbReference type="Gene3D" id="3.40.50.1820">
    <property type="entry name" value="alpha/beta hydrolase"/>
    <property type="match status" value="1"/>
</dbReference>
<dbReference type="PANTHER" id="PTHR43798:SF31">
    <property type="entry name" value="AB HYDROLASE SUPERFAMILY PROTEIN YCLE"/>
    <property type="match status" value="1"/>
</dbReference>
<proteinExistence type="predicted"/>
<comment type="caution">
    <text evidence="3">The sequence shown here is derived from an EMBL/GenBank/DDBJ whole genome shotgun (WGS) entry which is preliminary data.</text>
</comment>
<feature type="domain" description="AB hydrolase-1" evidence="2">
    <location>
        <begin position="43"/>
        <end position="147"/>
    </location>
</feature>
<dbReference type="PANTHER" id="PTHR43798">
    <property type="entry name" value="MONOACYLGLYCEROL LIPASE"/>
    <property type="match status" value="1"/>
</dbReference>
<dbReference type="RefSeq" id="WP_109774030.1">
    <property type="nucleotide sequence ID" value="NZ_QGDQ01000009.1"/>
</dbReference>
<dbReference type="GO" id="GO:0016787">
    <property type="term" value="F:hydrolase activity"/>
    <property type="evidence" value="ECO:0007669"/>
    <property type="project" value="UniProtKB-KW"/>
</dbReference>
<evidence type="ECO:0000259" key="2">
    <source>
        <dbReference type="Pfam" id="PF00561"/>
    </source>
</evidence>
<accession>A0A316A8H5</accession>
<dbReference type="AlphaFoldDB" id="A0A316A8H5"/>
<dbReference type="InterPro" id="IPR050266">
    <property type="entry name" value="AB_hydrolase_sf"/>
</dbReference>
<dbReference type="InterPro" id="IPR029058">
    <property type="entry name" value="AB_hydrolase_fold"/>
</dbReference>
<keyword evidence="1 3" id="KW-0378">Hydrolase</keyword>
<keyword evidence="4" id="KW-1185">Reference proteome</keyword>